<organism evidence="1 2">
    <name type="scientific">Marinithermofilum abyssi</name>
    <dbReference type="NCBI Taxonomy" id="1571185"/>
    <lineage>
        <taxon>Bacteria</taxon>
        <taxon>Bacillati</taxon>
        <taxon>Bacillota</taxon>
        <taxon>Bacilli</taxon>
        <taxon>Bacillales</taxon>
        <taxon>Thermoactinomycetaceae</taxon>
        <taxon>Marinithermofilum</taxon>
    </lineage>
</organism>
<accession>A0A8J2VHX0</accession>
<dbReference type="RefSeq" id="WP_188647490.1">
    <property type="nucleotide sequence ID" value="NZ_BMHQ01000005.1"/>
</dbReference>
<dbReference type="AlphaFoldDB" id="A0A8J2VHX0"/>
<keyword evidence="2" id="KW-1185">Reference proteome</keyword>
<comment type="caution">
    <text evidence="1">The sequence shown here is derived from an EMBL/GenBank/DDBJ whole genome shotgun (WGS) entry which is preliminary data.</text>
</comment>
<protein>
    <recommendedName>
        <fullName evidence="3">DUF1492 domain-containing protein</fullName>
    </recommendedName>
</protein>
<evidence type="ECO:0000313" key="2">
    <source>
        <dbReference type="Proteomes" id="UP000625210"/>
    </source>
</evidence>
<dbReference type="EMBL" id="BMHQ01000005">
    <property type="protein sequence ID" value="GGE16276.1"/>
    <property type="molecule type" value="Genomic_DNA"/>
</dbReference>
<gene>
    <name evidence="1" type="ORF">GCM10011571_17430</name>
</gene>
<name>A0A8J2VHX0_9BACL</name>
<reference evidence="1" key="1">
    <citation type="journal article" date="2014" name="Int. J. Syst. Evol. Microbiol.">
        <title>Complete genome sequence of Corynebacterium casei LMG S-19264T (=DSM 44701T), isolated from a smear-ripened cheese.</title>
        <authorList>
            <consortium name="US DOE Joint Genome Institute (JGI-PGF)"/>
            <person name="Walter F."/>
            <person name="Albersmeier A."/>
            <person name="Kalinowski J."/>
            <person name="Ruckert C."/>
        </authorList>
    </citation>
    <scope>NUCLEOTIDE SEQUENCE</scope>
    <source>
        <strain evidence="1">CGMCC 1.15179</strain>
    </source>
</reference>
<reference evidence="1" key="2">
    <citation type="submission" date="2020-09" db="EMBL/GenBank/DDBJ databases">
        <authorList>
            <person name="Sun Q."/>
            <person name="Zhou Y."/>
        </authorList>
    </citation>
    <scope>NUCLEOTIDE SEQUENCE</scope>
    <source>
        <strain evidence="1">CGMCC 1.15179</strain>
    </source>
</reference>
<dbReference type="Proteomes" id="UP000625210">
    <property type="component" value="Unassembled WGS sequence"/>
</dbReference>
<evidence type="ECO:0008006" key="3">
    <source>
        <dbReference type="Google" id="ProtNLM"/>
    </source>
</evidence>
<evidence type="ECO:0000313" key="1">
    <source>
        <dbReference type="EMBL" id="GGE16276.1"/>
    </source>
</evidence>
<proteinExistence type="predicted"/>
<sequence>MIRAVDKQLTIFGEESRKRVRDRLRGWYDLTRKIDRLKRLIAKDKETLKYLDDQIEASLVPNYEMMDMPRVSGTSDKVGNLAVKLADKREELRLSILHNEFELNDLERQLREIETAVTELSPRHAEIVKRYYLYNENWGTICIRMHIQKSRLYEMLAEVLDVLGDQL</sequence>